<dbReference type="GO" id="GO:0009103">
    <property type="term" value="P:lipopolysaccharide biosynthetic process"/>
    <property type="evidence" value="ECO:0007669"/>
    <property type="project" value="TreeGrafter"/>
</dbReference>
<keyword evidence="4" id="KW-0012">Acyltransferase</keyword>
<dbReference type="PANTHER" id="PTHR23028">
    <property type="entry name" value="ACETYLTRANSFERASE"/>
    <property type="match status" value="1"/>
</dbReference>
<evidence type="ECO:0000313" key="4">
    <source>
        <dbReference type="EMBL" id="NDY83468.1"/>
    </source>
</evidence>
<feature type="transmembrane region" description="Helical" evidence="1">
    <location>
        <begin position="351"/>
        <end position="371"/>
    </location>
</feature>
<name>A0A6B2R0C1_9BURK</name>
<dbReference type="InterPro" id="IPR043968">
    <property type="entry name" value="SGNH"/>
</dbReference>
<feature type="transmembrane region" description="Helical" evidence="1">
    <location>
        <begin position="252"/>
        <end position="270"/>
    </location>
</feature>
<feature type="domain" description="Acyltransferase 3" evidence="2">
    <location>
        <begin position="12"/>
        <end position="336"/>
    </location>
</feature>
<feature type="transmembrane region" description="Helical" evidence="1">
    <location>
        <begin position="282"/>
        <end position="300"/>
    </location>
</feature>
<evidence type="ECO:0000259" key="3">
    <source>
        <dbReference type="Pfam" id="PF19040"/>
    </source>
</evidence>
<feature type="transmembrane region" description="Helical" evidence="1">
    <location>
        <begin position="199"/>
        <end position="216"/>
    </location>
</feature>
<dbReference type="GO" id="GO:0016747">
    <property type="term" value="F:acyltransferase activity, transferring groups other than amino-acyl groups"/>
    <property type="evidence" value="ECO:0007669"/>
    <property type="project" value="InterPro"/>
</dbReference>
<feature type="transmembrane region" description="Helical" evidence="1">
    <location>
        <begin position="320"/>
        <end position="339"/>
    </location>
</feature>
<evidence type="ECO:0000256" key="1">
    <source>
        <dbReference type="SAM" id="Phobius"/>
    </source>
</evidence>
<accession>A0A6B2R0C1</accession>
<dbReference type="InterPro" id="IPR002656">
    <property type="entry name" value="Acyl_transf_3_dom"/>
</dbReference>
<organism evidence="4">
    <name type="scientific">Sheuella amnicola</name>
    <dbReference type="NCBI Taxonomy" id="2707330"/>
    <lineage>
        <taxon>Bacteria</taxon>
        <taxon>Pseudomonadati</taxon>
        <taxon>Pseudomonadota</taxon>
        <taxon>Betaproteobacteria</taxon>
        <taxon>Burkholderiales</taxon>
        <taxon>Alcaligenaceae</taxon>
        <taxon>Sheuella</taxon>
    </lineage>
</organism>
<comment type="caution">
    <text evidence="4">The sequence shown here is derived from an EMBL/GenBank/DDBJ whole genome shotgun (WGS) entry which is preliminary data.</text>
</comment>
<dbReference type="GO" id="GO:0016020">
    <property type="term" value="C:membrane"/>
    <property type="evidence" value="ECO:0007669"/>
    <property type="project" value="TreeGrafter"/>
</dbReference>
<evidence type="ECO:0000259" key="2">
    <source>
        <dbReference type="Pfam" id="PF01757"/>
    </source>
</evidence>
<feature type="transmembrane region" description="Helical" evidence="1">
    <location>
        <begin position="167"/>
        <end position="187"/>
    </location>
</feature>
<dbReference type="Pfam" id="PF19040">
    <property type="entry name" value="SGNH"/>
    <property type="match status" value="1"/>
</dbReference>
<feature type="transmembrane region" description="Helical" evidence="1">
    <location>
        <begin position="36"/>
        <end position="57"/>
    </location>
</feature>
<gene>
    <name evidence="4" type="ORF">G3I67_09515</name>
</gene>
<protein>
    <submittedName>
        <fullName evidence="4">Acyltransferase</fullName>
    </submittedName>
</protein>
<sequence length="663" mass="75402">MQPQTHPKYRSDIDGLRAVAVLSVVGFHAFPSLIPGGFIGVDIFFVISGFLISSIIFQNLELNQFNILDFYVRRIKRIFPALSLVLFACLTFGWFTLLADEYAQLGKHTAAGAGFVSNFVLLSESGYFDTASDTKPLLHLWSLGIEEQFYIFWPLLAWIAWRCNRSLLTTLLFCVAVSFGLNVFTIQTDQASTFYLPQTRVWELWIGAVVAWLNLYRKNLWQSLSNSQTNFLSFTGFALIFLGLGLTNKQSLFPGAWSLLPCLGAALIIFAGEHTYLNKIFLTSRPVIWFGLISFPLYLWHWPLLSFAHILENETPSREIRLAAIILAVILAWLTYKLIERPIRFSRANKFVTITLVVIIFCLGTSGYLIFKDDGISSRGIVVRHSDPRQTADFASFPASSCLPETSPFLANQFCTKYSPPHPSKTLLLWGDSSTGAWLPVFQKIGYEQGFAVINIMHPSCPPILHARKTRFDYPESRKYCENGNTQSEVIELIRKIEPDEIIVIAAWNSYSAYSKREFLTDSRSKSADTATTSKVLETRIPETLKTLSNIAPTIIFKSWPILPYMPMNRNVELLGTRKRIVYVNKNEFIQDNAQINRIFDQIHDQNIIFFDPAYKVCQSDQCTSVLNGVNLYTDKYHITPQGTLLFKTEIEQLLNSKHQINK</sequence>
<reference evidence="4" key="1">
    <citation type="submission" date="2020-02" db="EMBL/GenBank/DDBJ databases">
        <authorList>
            <person name="Chen W.-M."/>
        </authorList>
    </citation>
    <scope>NUCLEOTIDE SEQUENCE</scope>
    <source>
        <strain evidence="4">NBD-18</strain>
    </source>
</reference>
<dbReference type="RefSeq" id="WP_163654652.1">
    <property type="nucleotide sequence ID" value="NZ_JAAGRN010000005.1"/>
</dbReference>
<feature type="transmembrane region" description="Helical" evidence="1">
    <location>
        <begin position="138"/>
        <end position="160"/>
    </location>
</feature>
<keyword evidence="1" id="KW-0812">Transmembrane</keyword>
<dbReference type="Pfam" id="PF01757">
    <property type="entry name" value="Acyl_transf_3"/>
    <property type="match status" value="1"/>
</dbReference>
<dbReference type="PANTHER" id="PTHR23028:SF53">
    <property type="entry name" value="ACYL_TRANSF_3 DOMAIN-CONTAINING PROTEIN"/>
    <property type="match status" value="1"/>
</dbReference>
<feature type="transmembrane region" description="Helical" evidence="1">
    <location>
        <begin position="78"/>
        <end position="97"/>
    </location>
</feature>
<feature type="domain" description="SGNH" evidence="3">
    <location>
        <begin position="413"/>
        <end position="652"/>
    </location>
</feature>
<dbReference type="EMBL" id="JAAGRN010000005">
    <property type="protein sequence ID" value="NDY83468.1"/>
    <property type="molecule type" value="Genomic_DNA"/>
</dbReference>
<dbReference type="InterPro" id="IPR050879">
    <property type="entry name" value="Acyltransferase_3"/>
</dbReference>
<feature type="transmembrane region" description="Helical" evidence="1">
    <location>
        <begin position="228"/>
        <end position="246"/>
    </location>
</feature>
<keyword evidence="4" id="KW-0808">Transferase</keyword>
<keyword evidence="1" id="KW-1133">Transmembrane helix</keyword>
<keyword evidence="1" id="KW-0472">Membrane</keyword>
<proteinExistence type="predicted"/>
<feature type="transmembrane region" description="Helical" evidence="1">
    <location>
        <begin position="12"/>
        <end position="30"/>
    </location>
</feature>
<dbReference type="AlphaFoldDB" id="A0A6B2R0C1"/>